<feature type="domain" description="PDZ" evidence="7">
    <location>
        <begin position="84"/>
        <end position="156"/>
    </location>
</feature>
<dbReference type="CDD" id="cd06782">
    <property type="entry name" value="cpPDZ_CPP-like"/>
    <property type="match status" value="1"/>
</dbReference>
<proteinExistence type="inferred from homology"/>
<evidence type="ECO:0000256" key="3">
    <source>
        <dbReference type="ARBA" id="ARBA00022801"/>
    </source>
</evidence>
<dbReference type="CDD" id="cd07560">
    <property type="entry name" value="Peptidase_S41_CPP"/>
    <property type="match status" value="1"/>
</dbReference>
<evidence type="ECO:0000259" key="7">
    <source>
        <dbReference type="PROSITE" id="PS50106"/>
    </source>
</evidence>
<keyword evidence="6" id="KW-0732">Signal</keyword>
<feature type="signal peptide" evidence="6">
    <location>
        <begin position="1"/>
        <end position="23"/>
    </location>
</feature>
<dbReference type="Gene3D" id="2.30.42.10">
    <property type="match status" value="1"/>
</dbReference>
<evidence type="ECO:0000256" key="6">
    <source>
        <dbReference type="SAM" id="SignalP"/>
    </source>
</evidence>
<organism evidence="8">
    <name type="scientific">Mesoaciditoga lauensis</name>
    <dbReference type="NCBI Taxonomy" id="1495039"/>
    <lineage>
        <taxon>Bacteria</taxon>
        <taxon>Thermotogati</taxon>
        <taxon>Thermotogota</taxon>
        <taxon>Thermotogae</taxon>
        <taxon>Mesoaciditogales</taxon>
        <taxon>Mesoaciditogaceae</taxon>
        <taxon>Mesoaciditoga</taxon>
    </lineage>
</organism>
<dbReference type="InterPro" id="IPR005151">
    <property type="entry name" value="Tail-specific_protease"/>
</dbReference>
<dbReference type="InterPro" id="IPR029045">
    <property type="entry name" value="ClpP/crotonase-like_dom_sf"/>
</dbReference>
<dbReference type="AlphaFoldDB" id="A0A7V3RE56"/>
<evidence type="ECO:0000313" key="8">
    <source>
        <dbReference type="EMBL" id="HGE74916.1"/>
    </source>
</evidence>
<dbReference type="FunFam" id="2.30.42.10:FF:000063">
    <property type="entry name" value="Peptidase, S41 family"/>
    <property type="match status" value="1"/>
</dbReference>
<gene>
    <name evidence="8" type="ORF">ENX73_02180</name>
</gene>
<dbReference type="Pfam" id="PF13180">
    <property type="entry name" value="PDZ_2"/>
    <property type="match status" value="1"/>
</dbReference>
<evidence type="ECO:0000256" key="4">
    <source>
        <dbReference type="ARBA" id="ARBA00022825"/>
    </source>
</evidence>
<dbReference type="InterPro" id="IPR004447">
    <property type="entry name" value="Peptidase_S41A"/>
</dbReference>
<name>A0A7V3RE56_9BACT</name>
<dbReference type="GO" id="GO:0004175">
    <property type="term" value="F:endopeptidase activity"/>
    <property type="evidence" value="ECO:0007669"/>
    <property type="project" value="TreeGrafter"/>
</dbReference>
<keyword evidence="4 5" id="KW-0720">Serine protease</keyword>
<dbReference type="SUPFAM" id="SSF52096">
    <property type="entry name" value="ClpP/crotonase"/>
    <property type="match status" value="1"/>
</dbReference>
<feature type="chain" id="PRO_5031253550" evidence="6">
    <location>
        <begin position="24"/>
        <end position="420"/>
    </location>
</feature>
<dbReference type="SUPFAM" id="SSF50156">
    <property type="entry name" value="PDZ domain-like"/>
    <property type="match status" value="1"/>
</dbReference>
<dbReference type="Gene3D" id="3.30.750.44">
    <property type="match status" value="1"/>
</dbReference>
<dbReference type="GO" id="GO:0030288">
    <property type="term" value="C:outer membrane-bounded periplasmic space"/>
    <property type="evidence" value="ECO:0007669"/>
    <property type="project" value="TreeGrafter"/>
</dbReference>
<dbReference type="EMBL" id="DTPE01000092">
    <property type="protein sequence ID" value="HGE74916.1"/>
    <property type="molecule type" value="Genomic_DNA"/>
</dbReference>
<dbReference type="GO" id="GO:0007165">
    <property type="term" value="P:signal transduction"/>
    <property type="evidence" value="ECO:0007669"/>
    <property type="project" value="TreeGrafter"/>
</dbReference>
<keyword evidence="2 5" id="KW-0645">Protease</keyword>
<dbReference type="GO" id="GO:0006508">
    <property type="term" value="P:proteolysis"/>
    <property type="evidence" value="ECO:0007669"/>
    <property type="project" value="UniProtKB-KW"/>
</dbReference>
<dbReference type="Gene3D" id="3.90.226.10">
    <property type="entry name" value="2-enoyl-CoA Hydratase, Chain A, domain 1"/>
    <property type="match status" value="1"/>
</dbReference>
<dbReference type="NCBIfam" id="TIGR00225">
    <property type="entry name" value="prc"/>
    <property type="match status" value="1"/>
</dbReference>
<dbReference type="InterPro" id="IPR036034">
    <property type="entry name" value="PDZ_sf"/>
</dbReference>
<dbReference type="PANTHER" id="PTHR32060:SF30">
    <property type="entry name" value="CARBOXY-TERMINAL PROCESSING PROTEASE CTPA"/>
    <property type="match status" value="1"/>
</dbReference>
<keyword evidence="3 5" id="KW-0378">Hydrolase</keyword>
<dbReference type="Pfam" id="PF03572">
    <property type="entry name" value="Peptidase_S41"/>
    <property type="match status" value="1"/>
</dbReference>
<accession>A0A7V3RE56</accession>
<protein>
    <submittedName>
        <fullName evidence="8">S41 family peptidase</fullName>
    </submittedName>
</protein>
<dbReference type="PROSITE" id="PS50106">
    <property type="entry name" value="PDZ"/>
    <property type="match status" value="1"/>
</dbReference>
<reference evidence="8" key="1">
    <citation type="journal article" date="2020" name="mSystems">
        <title>Genome- and Community-Level Interaction Insights into Carbon Utilization and Element Cycling Functions of Hydrothermarchaeota in Hydrothermal Sediment.</title>
        <authorList>
            <person name="Zhou Z."/>
            <person name="Liu Y."/>
            <person name="Xu W."/>
            <person name="Pan J."/>
            <person name="Luo Z.H."/>
            <person name="Li M."/>
        </authorList>
    </citation>
    <scope>NUCLEOTIDE SEQUENCE [LARGE SCALE GENOMIC DNA]</scope>
    <source>
        <strain evidence="8">SpSt-966</strain>
    </source>
</reference>
<evidence type="ECO:0000256" key="5">
    <source>
        <dbReference type="RuleBase" id="RU004404"/>
    </source>
</evidence>
<dbReference type="InterPro" id="IPR001478">
    <property type="entry name" value="PDZ"/>
</dbReference>
<dbReference type="PANTHER" id="PTHR32060">
    <property type="entry name" value="TAIL-SPECIFIC PROTEASE"/>
    <property type="match status" value="1"/>
</dbReference>
<dbReference type="GO" id="GO:0008236">
    <property type="term" value="F:serine-type peptidase activity"/>
    <property type="evidence" value="ECO:0007669"/>
    <property type="project" value="UniProtKB-KW"/>
</dbReference>
<evidence type="ECO:0000256" key="2">
    <source>
        <dbReference type="ARBA" id="ARBA00022670"/>
    </source>
</evidence>
<comment type="similarity">
    <text evidence="1 5">Belongs to the peptidase S41A family.</text>
</comment>
<evidence type="ECO:0000256" key="1">
    <source>
        <dbReference type="ARBA" id="ARBA00009179"/>
    </source>
</evidence>
<dbReference type="SMART" id="SM00228">
    <property type="entry name" value="PDZ"/>
    <property type="match status" value="1"/>
</dbReference>
<dbReference type="SMART" id="SM00245">
    <property type="entry name" value="TSPc"/>
    <property type="match status" value="1"/>
</dbReference>
<comment type="caution">
    <text evidence="8">The sequence shown here is derived from an EMBL/GenBank/DDBJ whole genome shotgun (WGS) entry which is preliminary data.</text>
</comment>
<sequence>MRKLQKIIVSTFLIFAIISVAWATESLAQSNSDAVSQVLNLIKMYYYHGSSVDYGKLQDAAIDAIIANLGGHFTYYFSPSETKEFSIQTNSQYGGIGTEVTYSATWNAIEVISPMYDSPAEKAGIKSGDMIISIDSSSVKALGYLKAVDSLRGTPGSTVTVEIYRPSDNATMTLTLKRATIELKTVKSTTFEASGVKIGYIRITNFSETTADDFNSAFASLLNQNIKALILDLRDDPGGLFTAALDVSSQFLPKGKLIVTMRDKDGLEYPFRSAGGLDPKIPVVILVNNGSASSSEIVSSSLRDNDVAVLVGERTFGKAAVQTEFPLSNGGLLLLVTDHYFTPDGQDINLKGIEPDYVISEGATPTQAESYKQLIQSVIMSTKSTATVDLTDPQVAKAVELLIGEVKAGITFPENLEKHP</sequence>